<dbReference type="InterPro" id="IPR058240">
    <property type="entry name" value="rSAM_sf"/>
</dbReference>
<feature type="domain" description="TRAM" evidence="6">
    <location>
        <begin position="110"/>
        <end position="179"/>
    </location>
</feature>
<keyword evidence="8" id="KW-0689">Ribosomal protein</keyword>
<reference evidence="8" key="1">
    <citation type="submission" date="2018-06" db="EMBL/GenBank/DDBJ databases">
        <authorList>
            <person name="Zhirakovskaya E."/>
        </authorList>
    </citation>
    <scope>NUCLEOTIDE SEQUENCE</scope>
</reference>
<keyword evidence="4" id="KW-0408">Iron</keyword>
<evidence type="ECO:0000259" key="7">
    <source>
        <dbReference type="PROSITE" id="PS51918"/>
    </source>
</evidence>
<evidence type="ECO:0000256" key="1">
    <source>
        <dbReference type="ARBA" id="ARBA00022485"/>
    </source>
</evidence>
<accession>A0A3B1A1Y4</accession>
<evidence type="ECO:0000256" key="2">
    <source>
        <dbReference type="ARBA" id="ARBA00022691"/>
    </source>
</evidence>
<dbReference type="Pfam" id="PF18693">
    <property type="entry name" value="TRAM_2"/>
    <property type="match status" value="1"/>
</dbReference>
<evidence type="ECO:0000259" key="6">
    <source>
        <dbReference type="PROSITE" id="PS50926"/>
    </source>
</evidence>
<dbReference type="Gene3D" id="2.40.50.140">
    <property type="entry name" value="Nucleic acid-binding proteins"/>
    <property type="match status" value="1"/>
</dbReference>
<dbReference type="SUPFAM" id="SSF102114">
    <property type="entry name" value="Radical SAM enzymes"/>
    <property type="match status" value="1"/>
</dbReference>
<keyword evidence="3" id="KW-0479">Metal-binding</keyword>
<dbReference type="PANTHER" id="PTHR43837">
    <property type="entry name" value="RIBOSOMAL PROTEIN S12 METHYLTHIOTRANSFERASE RIMO"/>
    <property type="match status" value="1"/>
</dbReference>
<proteinExistence type="predicted"/>
<dbReference type="InterPro" id="IPR002792">
    <property type="entry name" value="TRAM_dom"/>
</dbReference>
<dbReference type="GO" id="GO:0005840">
    <property type="term" value="C:ribosome"/>
    <property type="evidence" value="ECO:0007669"/>
    <property type="project" value="UniProtKB-KW"/>
</dbReference>
<evidence type="ECO:0000313" key="8">
    <source>
        <dbReference type="EMBL" id="VAW98071.1"/>
    </source>
</evidence>
<dbReference type="InterPro" id="IPR005840">
    <property type="entry name" value="Ribosomal_uS12_MeSTrfase_RimO"/>
</dbReference>
<feature type="non-terminal residue" evidence="8">
    <location>
        <position position="1"/>
    </location>
</feature>
<keyword evidence="8" id="KW-0687">Ribonucleoprotein</keyword>
<dbReference type="InterPro" id="IPR023404">
    <property type="entry name" value="rSAM_horseshoe"/>
</dbReference>
<dbReference type="EC" id="2.8.4.4" evidence="8"/>
<dbReference type="GO" id="GO:0035599">
    <property type="term" value="F:aspartic acid methylthiotransferase activity"/>
    <property type="evidence" value="ECO:0007669"/>
    <property type="project" value="TreeGrafter"/>
</dbReference>
<dbReference type="GO" id="GO:0005829">
    <property type="term" value="C:cytosol"/>
    <property type="evidence" value="ECO:0007669"/>
    <property type="project" value="TreeGrafter"/>
</dbReference>
<keyword evidence="5" id="KW-0411">Iron-sulfur</keyword>
<gene>
    <name evidence="8" type="ORF">MNBD_GAMMA21-2575</name>
</gene>
<dbReference type="GO" id="GO:0051539">
    <property type="term" value="F:4 iron, 4 sulfur cluster binding"/>
    <property type="evidence" value="ECO:0007669"/>
    <property type="project" value="UniProtKB-KW"/>
</dbReference>
<dbReference type="PANTHER" id="PTHR43837:SF1">
    <property type="entry name" value="RIBOSOMAL PROTEIN US12 METHYLTHIOTRANSFERASE RIMO"/>
    <property type="match status" value="1"/>
</dbReference>
<keyword evidence="2" id="KW-0949">S-adenosyl-L-methionine</keyword>
<dbReference type="PROSITE" id="PS50926">
    <property type="entry name" value="TRAM"/>
    <property type="match status" value="1"/>
</dbReference>
<dbReference type="PROSITE" id="PS51918">
    <property type="entry name" value="RADICAL_SAM"/>
    <property type="match status" value="1"/>
</dbReference>
<dbReference type="EMBL" id="UOFR01000057">
    <property type="protein sequence ID" value="VAW98071.1"/>
    <property type="molecule type" value="Genomic_DNA"/>
</dbReference>
<name>A0A3B1A1Y4_9ZZZZ</name>
<dbReference type="Gene3D" id="3.80.30.20">
    <property type="entry name" value="tm_1862 like domain"/>
    <property type="match status" value="1"/>
</dbReference>
<evidence type="ECO:0000256" key="4">
    <source>
        <dbReference type="ARBA" id="ARBA00023004"/>
    </source>
</evidence>
<evidence type="ECO:0000256" key="3">
    <source>
        <dbReference type="ARBA" id="ARBA00022723"/>
    </source>
</evidence>
<sequence>ASQEILKLMKRPANSENVLRRLEHWRDICPGITIRSTFIVGFPGETETHFNELLDFLDTAQLDRVGCFMYSEVEGAEANKLENHVDEETKQDRLERFMLKQAEISANKLKNKIASTQTVLVDDVEQDGNIIARSYADAPDIDGVVIIDPYAKRNINAGDFIDVEITNSDEHDLYARLKNIK</sequence>
<evidence type="ECO:0000256" key="5">
    <source>
        <dbReference type="ARBA" id="ARBA00023014"/>
    </source>
</evidence>
<organism evidence="8">
    <name type="scientific">hydrothermal vent metagenome</name>
    <dbReference type="NCBI Taxonomy" id="652676"/>
    <lineage>
        <taxon>unclassified sequences</taxon>
        <taxon>metagenomes</taxon>
        <taxon>ecological metagenomes</taxon>
    </lineage>
</organism>
<feature type="domain" description="Radical SAM core" evidence="7">
    <location>
        <begin position="1"/>
        <end position="107"/>
    </location>
</feature>
<dbReference type="GO" id="GO:0103039">
    <property type="term" value="F:protein methylthiotransferase activity"/>
    <property type="evidence" value="ECO:0007669"/>
    <property type="project" value="UniProtKB-EC"/>
</dbReference>
<keyword evidence="8" id="KW-0808">Transferase</keyword>
<dbReference type="InterPro" id="IPR007197">
    <property type="entry name" value="rSAM"/>
</dbReference>
<dbReference type="GO" id="GO:0046872">
    <property type="term" value="F:metal ion binding"/>
    <property type="evidence" value="ECO:0007669"/>
    <property type="project" value="UniProtKB-KW"/>
</dbReference>
<dbReference type="InterPro" id="IPR012340">
    <property type="entry name" value="NA-bd_OB-fold"/>
</dbReference>
<keyword evidence="1" id="KW-0004">4Fe-4S</keyword>
<dbReference type="AlphaFoldDB" id="A0A3B1A1Y4"/>
<protein>
    <submittedName>
        <fullName evidence="8">Ribosomal protein S12p Asp88 (E. coli) methylthiotransferase</fullName>
        <ecNumber evidence="8">2.8.4.4</ecNumber>
    </submittedName>
</protein>